<dbReference type="Gene3D" id="4.10.280.10">
    <property type="entry name" value="Helix-loop-helix DNA-binding domain"/>
    <property type="match status" value="1"/>
</dbReference>
<proteinExistence type="predicted"/>
<keyword evidence="2" id="KW-1185">Reference proteome</keyword>
<comment type="caution">
    <text evidence="1">The sequence shown here is derived from an EMBL/GenBank/DDBJ whole genome shotgun (WGS) entry which is preliminary data.</text>
</comment>
<accession>A0A2W0H5V3</accession>
<dbReference type="GO" id="GO:0046983">
    <property type="term" value="F:protein dimerization activity"/>
    <property type="evidence" value="ECO:0007669"/>
    <property type="project" value="InterPro"/>
</dbReference>
<dbReference type="OrthoDB" id="1684520at2"/>
<organism evidence="1 2">
    <name type="scientific">Alteribacter lacisalsi</name>
    <dbReference type="NCBI Taxonomy" id="2045244"/>
    <lineage>
        <taxon>Bacteria</taxon>
        <taxon>Bacillati</taxon>
        <taxon>Bacillota</taxon>
        <taxon>Bacilli</taxon>
        <taxon>Bacillales</taxon>
        <taxon>Bacillaceae</taxon>
        <taxon>Alteribacter</taxon>
    </lineage>
</organism>
<evidence type="ECO:0000313" key="1">
    <source>
        <dbReference type="EMBL" id="PYZ96401.1"/>
    </source>
</evidence>
<dbReference type="InterPro" id="IPR018540">
    <property type="entry name" value="Spo0E-like"/>
</dbReference>
<dbReference type="EMBL" id="PDOF01000002">
    <property type="protein sequence ID" value="PYZ96401.1"/>
    <property type="molecule type" value="Genomic_DNA"/>
</dbReference>
<sequence>MPNKYTECTSLLLEIETIRTLMMLSAKNKGLSHPQTVRYSQALDDLLNKYDESLKN</sequence>
<dbReference type="AlphaFoldDB" id="A0A2W0H5V3"/>
<dbReference type="RefSeq" id="WP_110520053.1">
    <property type="nucleotide sequence ID" value="NZ_PDOF01000002.1"/>
</dbReference>
<dbReference type="SUPFAM" id="SSF140500">
    <property type="entry name" value="BAS1536-like"/>
    <property type="match status" value="1"/>
</dbReference>
<gene>
    <name evidence="1" type="ORF">CR205_11800</name>
</gene>
<protein>
    <submittedName>
        <fullName evidence="1">Sporulation protein Spo0E</fullName>
    </submittedName>
</protein>
<dbReference type="GO" id="GO:0043937">
    <property type="term" value="P:regulation of sporulation"/>
    <property type="evidence" value="ECO:0007669"/>
    <property type="project" value="InterPro"/>
</dbReference>
<dbReference type="Proteomes" id="UP000248066">
    <property type="component" value="Unassembled WGS sequence"/>
</dbReference>
<dbReference type="InterPro" id="IPR037208">
    <property type="entry name" value="Spo0E-like_sf"/>
</dbReference>
<evidence type="ECO:0000313" key="2">
    <source>
        <dbReference type="Proteomes" id="UP000248066"/>
    </source>
</evidence>
<reference evidence="1 2" key="1">
    <citation type="submission" date="2017-10" db="EMBL/GenBank/DDBJ databases">
        <title>Bacillus sp. nov., a halophilic bacterium isolated from a Yangshapao Lake.</title>
        <authorList>
            <person name="Wang H."/>
        </authorList>
    </citation>
    <scope>NUCLEOTIDE SEQUENCE [LARGE SCALE GENOMIC DNA]</scope>
    <source>
        <strain evidence="1 2">YSP-3</strain>
    </source>
</reference>
<dbReference type="Pfam" id="PF09388">
    <property type="entry name" value="SpoOE-like"/>
    <property type="match status" value="1"/>
</dbReference>
<name>A0A2W0H5V3_9BACI</name>
<dbReference type="InterPro" id="IPR036638">
    <property type="entry name" value="HLH_DNA-bd_sf"/>
</dbReference>